<dbReference type="GO" id="GO:0016491">
    <property type="term" value="F:oxidoreductase activity"/>
    <property type="evidence" value="ECO:0007669"/>
    <property type="project" value="UniProtKB-KW"/>
</dbReference>
<reference evidence="6" key="1">
    <citation type="submission" date="2016-06" db="UniProtKB">
        <authorList>
            <consortium name="WormBaseParasite"/>
        </authorList>
    </citation>
    <scope>IDENTIFICATION</scope>
</reference>
<keyword evidence="5" id="KW-1185">Reference proteome</keyword>
<dbReference type="OrthoDB" id="7881616at2759"/>
<evidence type="ECO:0000313" key="5">
    <source>
        <dbReference type="Proteomes" id="UP000270296"/>
    </source>
</evidence>
<keyword evidence="3" id="KW-0472">Membrane</keyword>
<reference evidence="4 5" key="2">
    <citation type="submission" date="2018-11" db="EMBL/GenBank/DDBJ databases">
        <authorList>
            <consortium name="Pathogen Informatics"/>
        </authorList>
    </citation>
    <scope>NUCLEOTIDE SEQUENCE [LARGE SCALE GENOMIC DNA]</scope>
</reference>
<evidence type="ECO:0000256" key="2">
    <source>
        <dbReference type="ARBA" id="ARBA00023002"/>
    </source>
</evidence>
<comment type="similarity">
    <text evidence="1">Belongs to the LDH2/MDH2 oxidoreductase family.</text>
</comment>
<keyword evidence="3" id="KW-1133">Transmembrane helix</keyword>
<keyword evidence="2" id="KW-0560">Oxidoreductase</keyword>
<dbReference type="PANTHER" id="PTHR11091">
    <property type="entry name" value="OXIDOREDUCTASE-RELATED"/>
    <property type="match status" value="1"/>
</dbReference>
<organism evidence="6">
    <name type="scientific">Soboliphyme baturini</name>
    <dbReference type="NCBI Taxonomy" id="241478"/>
    <lineage>
        <taxon>Eukaryota</taxon>
        <taxon>Metazoa</taxon>
        <taxon>Ecdysozoa</taxon>
        <taxon>Nematoda</taxon>
        <taxon>Enoplea</taxon>
        <taxon>Dorylaimia</taxon>
        <taxon>Dioctophymatida</taxon>
        <taxon>Dioctophymatoidea</taxon>
        <taxon>Soboliphymatidae</taxon>
        <taxon>Soboliphyme</taxon>
    </lineage>
</organism>
<evidence type="ECO:0000313" key="4">
    <source>
        <dbReference type="EMBL" id="VDP03054.1"/>
    </source>
</evidence>
<dbReference type="Pfam" id="PF02615">
    <property type="entry name" value="Ldh_2"/>
    <property type="match status" value="1"/>
</dbReference>
<name>A0A183IK55_9BILA</name>
<sequence>MGWYKQHIHKEDYHSISHICVKTNSVKSRKIIPLVESLIMYIVKILDFLGMYMVDLKTKICAGSGTPVILKEKAASAWVDGKNLLGPVVGNFCMDLAIKKAKASGLGMVVAKGSNHFGICGWYTMQASDRGLLGMAFTNTSPLVFPTRSRTATLGTNPLSLAAPGKNGDSFVLDMATTTAAVGKVEMADRKKVDIPLCWGARADGQETTDPKEVLSGGGLLPLGGTEISSGYKGYGLAMLVEIFCGILADGDWGPHIRKWKNTTKVANLGQSFIAIDPEVFAPDFNERMQELIDTMRNLKPVDKSFPVLVAGDPERTHMKLCADLGGIPYHPNQITDLVEIAKSMKIDSPKVVKEL</sequence>
<evidence type="ECO:0000256" key="3">
    <source>
        <dbReference type="SAM" id="Phobius"/>
    </source>
</evidence>
<feature type="transmembrane region" description="Helical" evidence="3">
    <location>
        <begin position="31"/>
        <end position="54"/>
    </location>
</feature>
<dbReference type="PANTHER" id="PTHR11091:SF0">
    <property type="entry name" value="MALATE DEHYDROGENASE"/>
    <property type="match status" value="1"/>
</dbReference>
<dbReference type="Proteomes" id="UP000270296">
    <property type="component" value="Unassembled WGS sequence"/>
</dbReference>
<dbReference type="InterPro" id="IPR003767">
    <property type="entry name" value="Malate/L-lactate_DH-like"/>
</dbReference>
<dbReference type="Gene3D" id="3.30.1370.60">
    <property type="entry name" value="Hypothetical oxidoreductase yiak, domain 2"/>
    <property type="match status" value="1"/>
</dbReference>
<keyword evidence="3" id="KW-0812">Transmembrane</keyword>
<gene>
    <name evidence="4" type="ORF">SBAD_LOCUS4001</name>
</gene>
<proteinExistence type="inferred from homology"/>
<dbReference type="InterPro" id="IPR043143">
    <property type="entry name" value="Mal/L-sulf/L-lact_DH-like_NADP"/>
</dbReference>
<dbReference type="AlphaFoldDB" id="A0A183IK55"/>
<evidence type="ECO:0000256" key="1">
    <source>
        <dbReference type="ARBA" id="ARBA00006056"/>
    </source>
</evidence>
<accession>A0A183IK55</accession>
<dbReference type="EMBL" id="UZAM01008064">
    <property type="protein sequence ID" value="VDP03054.1"/>
    <property type="molecule type" value="Genomic_DNA"/>
</dbReference>
<evidence type="ECO:0000313" key="6">
    <source>
        <dbReference type="WBParaSite" id="SBAD_0000417701-mRNA-1"/>
    </source>
</evidence>
<dbReference type="SUPFAM" id="SSF89733">
    <property type="entry name" value="L-sulfolactate dehydrogenase-like"/>
    <property type="match status" value="1"/>
</dbReference>
<dbReference type="InterPro" id="IPR036111">
    <property type="entry name" value="Mal/L-sulfo/L-lacto_DH-like_sf"/>
</dbReference>
<protein>
    <submittedName>
        <fullName evidence="6">Malate dehydrogenase</fullName>
    </submittedName>
</protein>
<dbReference type="WBParaSite" id="SBAD_0000417701-mRNA-1">
    <property type="protein sequence ID" value="SBAD_0000417701-mRNA-1"/>
    <property type="gene ID" value="SBAD_0000417701"/>
</dbReference>